<dbReference type="EMBL" id="SJPG01000001">
    <property type="protein sequence ID" value="TWT61477.1"/>
    <property type="molecule type" value="Genomic_DNA"/>
</dbReference>
<comment type="caution">
    <text evidence="1">The sequence shown here is derived from an EMBL/GenBank/DDBJ whole genome shotgun (WGS) entry which is preliminary data.</text>
</comment>
<evidence type="ECO:0000313" key="2">
    <source>
        <dbReference type="Proteomes" id="UP000316095"/>
    </source>
</evidence>
<keyword evidence="2" id="KW-1185">Reference proteome</keyword>
<sequence>MFWQGLPNRHLNVEIEKSELSREASTKTWLCPTIGRVMVSFVV</sequence>
<dbReference type="AlphaFoldDB" id="A0A5C5XEK4"/>
<evidence type="ECO:0000313" key="1">
    <source>
        <dbReference type="EMBL" id="TWT61477.1"/>
    </source>
</evidence>
<accession>A0A5C5XEK4</accession>
<dbReference type="Proteomes" id="UP000316095">
    <property type="component" value="Unassembled WGS sequence"/>
</dbReference>
<reference evidence="1 2" key="1">
    <citation type="submission" date="2019-02" db="EMBL/GenBank/DDBJ databases">
        <title>Deep-cultivation of Planctomycetes and their phenomic and genomic characterization uncovers novel biology.</title>
        <authorList>
            <person name="Wiegand S."/>
            <person name="Jogler M."/>
            <person name="Boedeker C."/>
            <person name="Pinto D."/>
            <person name="Vollmers J."/>
            <person name="Rivas-Marin E."/>
            <person name="Kohn T."/>
            <person name="Peeters S.H."/>
            <person name="Heuer A."/>
            <person name="Rast P."/>
            <person name="Oberbeckmann S."/>
            <person name="Bunk B."/>
            <person name="Jeske O."/>
            <person name="Meyerdierks A."/>
            <person name="Storesund J.E."/>
            <person name="Kallscheuer N."/>
            <person name="Luecker S."/>
            <person name="Lage O.M."/>
            <person name="Pohl T."/>
            <person name="Merkel B.J."/>
            <person name="Hornburger P."/>
            <person name="Mueller R.-W."/>
            <person name="Bruemmer F."/>
            <person name="Labrenz M."/>
            <person name="Spormann A.M."/>
            <person name="Op Den Camp H."/>
            <person name="Overmann J."/>
            <person name="Amann R."/>
            <person name="Jetten M.S.M."/>
            <person name="Mascher T."/>
            <person name="Medema M.H."/>
            <person name="Devos D.P."/>
            <person name="Kaster A.-K."/>
            <person name="Ovreas L."/>
            <person name="Rohde M."/>
            <person name="Galperin M.Y."/>
            <person name="Jogler C."/>
        </authorList>
    </citation>
    <scope>NUCLEOTIDE SEQUENCE [LARGE SCALE GENOMIC DNA]</scope>
    <source>
        <strain evidence="1 2">Pan54</strain>
    </source>
</reference>
<proteinExistence type="predicted"/>
<organism evidence="1 2">
    <name type="scientific">Rubinisphaera italica</name>
    <dbReference type="NCBI Taxonomy" id="2527969"/>
    <lineage>
        <taxon>Bacteria</taxon>
        <taxon>Pseudomonadati</taxon>
        <taxon>Planctomycetota</taxon>
        <taxon>Planctomycetia</taxon>
        <taxon>Planctomycetales</taxon>
        <taxon>Planctomycetaceae</taxon>
        <taxon>Rubinisphaera</taxon>
    </lineage>
</organism>
<name>A0A5C5XEK4_9PLAN</name>
<protein>
    <submittedName>
        <fullName evidence="1">Uncharacterized protein</fullName>
    </submittedName>
</protein>
<gene>
    <name evidence="1" type="ORF">Pan54_22130</name>
</gene>